<keyword evidence="2" id="KW-1185">Reference proteome</keyword>
<proteinExistence type="predicted"/>
<accession>A0ACB8RE39</accession>
<evidence type="ECO:0000313" key="2">
    <source>
        <dbReference type="Proteomes" id="UP000814033"/>
    </source>
</evidence>
<dbReference type="EMBL" id="MU276070">
    <property type="protein sequence ID" value="KAI0042358.1"/>
    <property type="molecule type" value="Genomic_DNA"/>
</dbReference>
<organism evidence="1 2">
    <name type="scientific">Auriscalpium vulgare</name>
    <dbReference type="NCBI Taxonomy" id="40419"/>
    <lineage>
        <taxon>Eukaryota</taxon>
        <taxon>Fungi</taxon>
        <taxon>Dikarya</taxon>
        <taxon>Basidiomycota</taxon>
        <taxon>Agaricomycotina</taxon>
        <taxon>Agaricomycetes</taxon>
        <taxon>Russulales</taxon>
        <taxon>Auriscalpiaceae</taxon>
        <taxon>Auriscalpium</taxon>
    </lineage>
</organism>
<sequence length="132" mass="14180">MSSAAGTPLSTHLFFVIHSMHTHYRQEVLGWVRSSVDDSGSHVGSVTSGASSAHRELSGTEARLVCCAELSEKLNASAPRCRRRPLKTLLCAWAFGTNNAGVGCLNALACSCSRRLCMWLDETPRSAAGSLW</sequence>
<evidence type="ECO:0000313" key="1">
    <source>
        <dbReference type="EMBL" id="KAI0042358.1"/>
    </source>
</evidence>
<name>A0ACB8RE39_9AGAM</name>
<reference evidence="1" key="2">
    <citation type="journal article" date="2022" name="New Phytol.">
        <title>Evolutionary transition to the ectomycorrhizal habit in the genomes of a hyperdiverse lineage of mushroom-forming fungi.</title>
        <authorList>
            <person name="Looney B."/>
            <person name="Miyauchi S."/>
            <person name="Morin E."/>
            <person name="Drula E."/>
            <person name="Courty P.E."/>
            <person name="Kohler A."/>
            <person name="Kuo A."/>
            <person name="LaButti K."/>
            <person name="Pangilinan J."/>
            <person name="Lipzen A."/>
            <person name="Riley R."/>
            <person name="Andreopoulos W."/>
            <person name="He G."/>
            <person name="Johnson J."/>
            <person name="Nolan M."/>
            <person name="Tritt A."/>
            <person name="Barry K.W."/>
            <person name="Grigoriev I.V."/>
            <person name="Nagy L.G."/>
            <person name="Hibbett D."/>
            <person name="Henrissat B."/>
            <person name="Matheny P.B."/>
            <person name="Labbe J."/>
            <person name="Martin F.M."/>
        </authorList>
    </citation>
    <scope>NUCLEOTIDE SEQUENCE</scope>
    <source>
        <strain evidence="1">FP105234-sp</strain>
    </source>
</reference>
<gene>
    <name evidence="1" type="ORF">FA95DRAFT_1564414</name>
</gene>
<protein>
    <submittedName>
        <fullName evidence="1">Uncharacterized protein</fullName>
    </submittedName>
</protein>
<dbReference type="Proteomes" id="UP000814033">
    <property type="component" value="Unassembled WGS sequence"/>
</dbReference>
<reference evidence="1" key="1">
    <citation type="submission" date="2021-02" db="EMBL/GenBank/DDBJ databases">
        <authorList>
            <consortium name="DOE Joint Genome Institute"/>
            <person name="Ahrendt S."/>
            <person name="Looney B.P."/>
            <person name="Miyauchi S."/>
            <person name="Morin E."/>
            <person name="Drula E."/>
            <person name="Courty P.E."/>
            <person name="Chicoki N."/>
            <person name="Fauchery L."/>
            <person name="Kohler A."/>
            <person name="Kuo A."/>
            <person name="Labutti K."/>
            <person name="Pangilinan J."/>
            <person name="Lipzen A."/>
            <person name="Riley R."/>
            <person name="Andreopoulos W."/>
            <person name="He G."/>
            <person name="Johnson J."/>
            <person name="Barry K.W."/>
            <person name="Grigoriev I.V."/>
            <person name="Nagy L."/>
            <person name="Hibbett D."/>
            <person name="Henrissat B."/>
            <person name="Matheny P.B."/>
            <person name="Labbe J."/>
            <person name="Martin F."/>
        </authorList>
    </citation>
    <scope>NUCLEOTIDE SEQUENCE</scope>
    <source>
        <strain evidence="1">FP105234-sp</strain>
    </source>
</reference>
<comment type="caution">
    <text evidence="1">The sequence shown here is derived from an EMBL/GenBank/DDBJ whole genome shotgun (WGS) entry which is preliminary data.</text>
</comment>